<gene>
    <name evidence="3" type="ORF">SAMN04244553_3494</name>
</gene>
<reference evidence="3 4" key="1">
    <citation type="submission" date="2017-09" db="EMBL/GenBank/DDBJ databases">
        <authorList>
            <person name="Ehlers B."/>
            <person name="Leendertz F.H."/>
        </authorList>
    </citation>
    <scope>NUCLEOTIDE SEQUENCE [LARGE SCALE GENOMIC DNA]</scope>
    <source>
        <strain evidence="3 4">DSM 45537</strain>
    </source>
</reference>
<evidence type="ECO:0000256" key="2">
    <source>
        <dbReference type="ARBA" id="ARBA00023002"/>
    </source>
</evidence>
<evidence type="ECO:0000313" key="3">
    <source>
        <dbReference type="EMBL" id="SNY83079.1"/>
    </source>
</evidence>
<keyword evidence="2" id="KW-0560">Oxidoreductase</keyword>
<sequence length="281" mass="28575">MPQRTRLTEYGGNVRHTEKARTGRKVAQMSTRFAEQVAVITGAGSGIGKAVAMRLAAEGAAVVLGSRGKDAGEGVAEEIREAGGRALFVPTDVTVEADVARLTEAAVGEYGRLDMAFNNAGAVRAFGPVAEIDEAGWRADLELNLTAVFYGLRHQVPALAASGGGAILNNASNLGVVGMASVAPYVAAKHGVVGLTKAVALESAEQGVRVNALVSGAVDTPAFRNSMGATPEGEAAVVALHPIGRVAAPDEIASFCAYLLSSEASFVTGAALAIDGGFTAR</sequence>
<dbReference type="EMBL" id="OBEG01000003">
    <property type="protein sequence ID" value="SNY83079.1"/>
    <property type="molecule type" value="Genomic_DNA"/>
</dbReference>
<dbReference type="Pfam" id="PF13561">
    <property type="entry name" value="adh_short_C2"/>
    <property type="match status" value="1"/>
</dbReference>
<protein>
    <submittedName>
        <fullName evidence="3">NAD(P)-dependent dehydrogenase, short-chain alcohol dehydrogenase family</fullName>
    </submittedName>
</protein>
<dbReference type="GO" id="GO:0016491">
    <property type="term" value="F:oxidoreductase activity"/>
    <property type="evidence" value="ECO:0007669"/>
    <property type="project" value="UniProtKB-KW"/>
</dbReference>
<keyword evidence="4" id="KW-1185">Reference proteome</keyword>
<dbReference type="SUPFAM" id="SSF51735">
    <property type="entry name" value="NAD(P)-binding Rossmann-fold domains"/>
    <property type="match status" value="1"/>
</dbReference>
<dbReference type="PANTHER" id="PTHR24321:SF8">
    <property type="entry name" value="ESTRADIOL 17-BETA-DEHYDROGENASE 8-RELATED"/>
    <property type="match status" value="1"/>
</dbReference>
<evidence type="ECO:0000256" key="1">
    <source>
        <dbReference type="ARBA" id="ARBA00006484"/>
    </source>
</evidence>
<dbReference type="AlphaFoldDB" id="A0A285LDM8"/>
<organism evidence="3 4">
    <name type="scientific">Nocardia amikacinitolerans</name>
    <dbReference type="NCBI Taxonomy" id="756689"/>
    <lineage>
        <taxon>Bacteria</taxon>
        <taxon>Bacillati</taxon>
        <taxon>Actinomycetota</taxon>
        <taxon>Actinomycetes</taxon>
        <taxon>Mycobacteriales</taxon>
        <taxon>Nocardiaceae</taxon>
        <taxon>Nocardia</taxon>
    </lineage>
</organism>
<dbReference type="STRING" id="1379680.GCA_001612615_03986"/>
<dbReference type="NCBIfam" id="NF005559">
    <property type="entry name" value="PRK07231.1"/>
    <property type="match status" value="1"/>
</dbReference>
<dbReference type="PRINTS" id="PR00081">
    <property type="entry name" value="GDHRDH"/>
</dbReference>
<dbReference type="InterPro" id="IPR036291">
    <property type="entry name" value="NAD(P)-bd_dom_sf"/>
</dbReference>
<name>A0A285LDM8_9NOCA</name>
<dbReference type="Proteomes" id="UP000219565">
    <property type="component" value="Unassembled WGS sequence"/>
</dbReference>
<dbReference type="PRINTS" id="PR00080">
    <property type="entry name" value="SDRFAMILY"/>
</dbReference>
<accession>A0A285LDM8</accession>
<dbReference type="InterPro" id="IPR020904">
    <property type="entry name" value="Sc_DH/Rdtase_CS"/>
</dbReference>
<comment type="similarity">
    <text evidence="1">Belongs to the short-chain dehydrogenases/reductases (SDR) family.</text>
</comment>
<dbReference type="InterPro" id="IPR002347">
    <property type="entry name" value="SDR_fam"/>
</dbReference>
<evidence type="ECO:0000313" key="4">
    <source>
        <dbReference type="Proteomes" id="UP000219565"/>
    </source>
</evidence>
<dbReference type="FunFam" id="3.40.50.720:FF:000084">
    <property type="entry name" value="Short-chain dehydrogenase reductase"/>
    <property type="match status" value="1"/>
</dbReference>
<dbReference type="PROSITE" id="PS00061">
    <property type="entry name" value="ADH_SHORT"/>
    <property type="match status" value="1"/>
</dbReference>
<dbReference type="Gene3D" id="3.40.50.720">
    <property type="entry name" value="NAD(P)-binding Rossmann-like Domain"/>
    <property type="match status" value="1"/>
</dbReference>
<proteinExistence type="inferred from homology"/>
<dbReference type="CDD" id="cd05233">
    <property type="entry name" value="SDR_c"/>
    <property type="match status" value="1"/>
</dbReference>
<dbReference type="PANTHER" id="PTHR24321">
    <property type="entry name" value="DEHYDROGENASES, SHORT CHAIN"/>
    <property type="match status" value="1"/>
</dbReference>